<dbReference type="InterPro" id="IPR001647">
    <property type="entry name" value="HTH_TetR"/>
</dbReference>
<sequence length="188" mass="19880">MTGDTRARAMSVYAAHFAARGYRGTSLEAVATEVGVRKPTLYHHFPGGKETLHKLVALDFIDRRGRSLQESLAAPGGLAAQLRAVIVGAVADPTGATSSFEQHLFDSLGQLEGDAEKELREAYVGTLLEPVTARLARAVAEGELADRDPALLCNAFLHLARAVDMTPGSPEEAADALVSLFLEGARAA</sequence>
<dbReference type="PROSITE" id="PS50977">
    <property type="entry name" value="HTH_TETR_2"/>
    <property type="match status" value="1"/>
</dbReference>
<comment type="caution">
    <text evidence="6">The sequence shown here is derived from an EMBL/GenBank/DDBJ whole genome shotgun (WGS) entry which is preliminary data.</text>
</comment>
<dbReference type="PANTHER" id="PTHR30055:SF234">
    <property type="entry name" value="HTH-TYPE TRANSCRIPTIONAL REGULATOR BETI"/>
    <property type="match status" value="1"/>
</dbReference>
<evidence type="ECO:0000256" key="2">
    <source>
        <dbReference type="ARBA" id="ARBA00023125"/>
    </source>
</evidence>
<evidence type="ECO:0000259" key="5">
    <source>
        <dbReference type="PROSITE" id="PS50977"/>
    </source>
</evidence>
<feature type="domain" description="HTH tetR-type" evidence="5">
    <location>
        <begin position="3"/>
        <end position="63"/>
    </location>
</feature>
<dbReference type="SUPFAM" id="SSF46689">
    <property type="entry name" value="Homeodomain-like"/>
    <property type="match status" value="1"/>
</dbReference>
<organism evidence="6 7">
    <name type="scientific">Nocardiopsis tropica</name>
    <dbReference type="NCBI Taxonomy" id="109330"/>
    <lineage>
        <taxon>Bacteria</taxon>
        <taxon>Bacillati</taxon>
        <taxon>Actinomycetota</taxon>
        <taxon>Actinomycetes</taxon>
        <taxon>Streptosporangiales</taxon>
        <taxon>Nocardiopsidaceae</taxon>
        <taxon>Nocardiopsis</taxon>
    </lineage>
</organism>
<dbReference type="RefSeq" id="WP_330162298.1">
    <property type="nucleotide sequence ID" value="NZ_BAAAJA010000049.1"/>
</dbReference>
<protein>
    <submittedName>
        <fullName evidence="6">TetR/AcrR family transcriptional regulator</fullName>
    </submittedName>
</protein>
<evidence type="ECO:0000256" key="4">
    <source>
        <dbReference type="PROSITE-ProRule" id="PRU00335"/>
    </source>
</evidence>
<reference evidence="6 7" key="1">
    <citation type="submission" date="2023-07" db="EMBL/GenBank/DDBJ databases">
        <authorList>
            <person name="Girao M."/>
            <person name="Carvalho M.F."/>
        </authorList>
    </citation>
    <scope>NUCLEOTIDE SEQUENCE [LARGE SCALE GENOMIC DNA]</scope>
    <source>
        <strain evidence="6 7">66/93</strain>
    </source>
</reference>
<proteinExistence type="predicted"/>
<evidence type="ECO:0000313" key="6">
    <source>
        <dbReference type="EMBL" id="MEE2055550.1"/>
    </source>
</evidence>
<keyword evidence="3" id="KW-0804">Transcription</keyword>
<dbReference type="Proteomes" id="UP001348641">
    <property type="component" value="Unassembled WGS sequence"/>
</dbReference>
<dbReference type="Pfam" id="PF00440">
    <property type="entry name" value="TetR_N"/>
    <property type="match status" value="1"/>
</dbReference>
<name>A0ABU7L1Z2_9ACTN</name>
<dbReference type="PANTHER" id="PTHR30055">
    <property type="entry name" value="HTH-TYPE TRANSCRIPTIONAL REGULATOR RUTR"/>
    <property type="match status" value="1"/>
</dbReference>
<dbReference type="Gene3D" id="1.10.10.60">
    <property type="entry name" value="Homeodomain-like"/>
    <property type="match status" value="1"/>
</dbReference>
<dbReference type="EMBL" id="JAUUCC010000192">
    <property type="protein sequence ID" value="MEE2055550.1"/>
    <property type="molecule type" value="Genomic_DNA"/>
</dbReference>
<dbReference type="InterPro" id="IPR036271">
    <property type="entry name" value="Tet_transcr_reg_TetR-rel_C_sf"/>
</dbReference>
<feature type="DNA-binding region" description="H-T-H motif" evidence="4">
    <location>
        <begin position="26"/>
        <end position="45"/>
    </location>
</feature>
<dbReference type="InterPro" id="IPR009057">
    <property type="entry name" value="Homeodomain-like_sf"/>
</dbReference>
<evidence type="ECO:0000313" key="7">
    <source>
        <dbReference type="Proteomes" id="UP001348641"/>
    </source>
</evidence>
<dbReference type="Gene3D" id="1.10.357.10">
    <property type="entry name" value="Tetracycline Repressor, domain 2"/>
    <property type="match status" value="1"/>
</dbReference>
<evidence type="ECO:0000256" key="3">
    <source>
        <dbReference type="ARBA" id="ARBA00023163"/>
    </source>
</evidence>
<dbReference type="SUPFAM" id="SSF48498">
    <property type="entry name" value="Tetracyclin repressor-like, C-terminal domain"/>
    <property type="match status" value="1"/>
</dbReference>
<keyword evidence="1" id="KW-0805">Transcription regulation</keyword>
<keyword evidence="2 4" id="KW-0238">DNA-binding</keyword>
<gene>
    <name evidence="6" type="ORF">Q8A49_34140</name>
</gene>
<evidence type="ECO:0000256" key="1">
    <source>
        <dbReference type="ARBA" id="ARBA00023015"/>
    </source>
</evidence>
<accession>A0ABU7L1Z2</accession>
<dbReference type="InterPro" id="IPR050109">
    <property type="entry name" value="HTH-type_TetR-like_transc_reg"/>
</dbReference>